<dbReference type="InterPro" id="IPR036514">
    <property type="entry name" value="SGNH_hydro_sf"/>
</dbReference>
<evidence type="ECO:0000313" key="6">
    <source>
        <dbReference type="Proteomes" id="UP000295662"/>
    </source>
</evidence>
<dbReference type="InterPro" id="IPR036278">
    <property type="entry name" value="Sialidase_sf"/>
</dbReference>
<dbReference type="Proteomes" id="UP000295662">
    <property type="component" value="Unassembled WGS sequence"/>
</dbReference>
<dbReference type="InterPro" id="IPR037459">
    <property type="entry name" value="RhgT-like"/>
</dbReference>
<dbReference type="CDD" id="cd01821">
    <property type="entry name" value="Rhamnogalacturan_acetylesterase_like"/>
    <property type="match status" value="1"/>
</dbReference>
<name>A0A4R7RZZ7_9BACT</name>
<comment type="caution">
    <text evidence="5">The sequence shown here is derived from an EMBL/GenBank/DDBJ whole genome shotgun (WGS) entry which is preliminary data.</text>
</comment>
<dbReference type="Gene3D" id="3.40.50.1110">
    <property type="entry name" value="SGNH hydrolase"/>
    <property type="match status" value="1"/>
</dbReference>
<dbReference type="AlphaFoldDB" id="A0A4R7RZZ7"/>
<evidence type="ECO:0000313" key="5">
    <source>
        <dbReference type="EMBL" id="TDU70989.1"/>
    </source>
</evidence>
<feature type="domain" description="Sialidase" evidence="3">
    <location>
        <begin position="391"/>
        <end position="563"/>
    </location>
</feature>
<dbReference type="Pfam" id="PF13472">
    <property type="entry name" value="Lipase_GDSL_2"/>
    <property type="match status" value="1"/>
</dbReference>
<reference evidence="5 6" key="1">
    <citation type="submission" date="2019-03" db="EMBL/GenBank/DDBJ databases">
        <title>Genomic Encyclopedia of Archaeal and Bacterial Type Strains, Phase II (KMG-II): from individual species to whole genera.</title>
        <authorList>
            <person name="Goeker M."/>
        </authorList>
    </citation>
    <scope>NUCLEOTIDE SEQUENCE [LARGE SCALE GENOMIC DNA]</scope>
    <source>
        <strain evidence="5 6">ATCC 25309</strain>
    </source>
</reference>
<dbReference type="InterPro" id="IPR011040">
    <property type="entry name" value="Sialidase"/>
</dbReference>
<dbReference type="SUPFAM" id="SSF52266">
    <property type="entry name" value="SGNH hydrolase"/>
    <property type="match status" value="1"/>
</dbReference>
<dbReference type="SUPFAM" id="SSF50939">
    <property type="entry name" value="Sialidases"/>
    <property type="match status" value="1"/>
</dbReference>
<dbReference type="PANTHER" id="PTHR43695">
    <property type="entry name" value="PUTATIVE (AFU_ORTHOLOGUE AFUA_2G17250)-RELATED"/>
    <property type="match status" value="1"/>
</dbReference>
<sequence>MNPGEGVEINVVESKLSRVTFYFPMRFLIFALSLVSCVLAPAQSGPRVILAGDSTVANYPKPPKDRPNMAGWGQMLSEFLPQATVINHARSGASTKSFRSLGLWDKVIAEKPDYVLIQFGHNDQPGKGERTTDPKGEYRDNLRQFINEVRAAGGKPVLVTSVARRVYVDGQLTSTLGPYVEAMKAVGAETQVPVIDLHDRSFAFFRQMGEKFGVAYGASETDRTHFNKEGARMMARLVAEGLVREVPEIREQVQLLPQPPAGLPYQVKLETVTSGYDGKTCWVHPRAGAIPGPTPTVVMTMQKLLLTGSDIFFALNDVRTDDLGKTWSKITPYDETLGRRNKPDGIIVAACDFTPKWHAKSGKLLGTGHTVHYQNDKVMHDQRRGTSYAVYDEKARTWSAWATLEMPDEAKFFNSGAGCVQRFDLENGDILLPVYFKGQGEKYYSVTVLRCSFDGQTLKYLGQGNDVKLASGRGVYEPSLTRYQGKFYLTLRNDTAAYVTTSDDGLHFGPIQPWQFEDGSELGNYNTQQHWVSHNKGLYLVYNRRGLNNDHIVRHRAPLVMAQVNPETLKVIRATERILVPERGVRLGNFAITEVSENETWVTVAEWMQNMSPNYIVTPDNAFGADNSVYAARILWKE</sequence>
<evidence type="ECO:0000256" key="1">
    <source>
        <dbReference type="ARBA" id="ARBA00008668"/>
    </source>
</evidence>
<keyword evidence="6" id="KW-1185">Reference proteome</keyword>
<dbReference type="PANTHER" id="PTHR43695:SF1">
    <property type="entry name" value="RHAMNOGALACTURONAN ACETYLESTERASE"/>
    <property type="match status" value="1"/>
</dbReference>
<feature type="domain" description="SGNH hydrolase-type esterase" evidence="4">
    <location>
        <begin position="51"/>
        <end position="232"/>
    </location>
</feature>
<proteinExistence type="inferred from homology"/>
<dbReference type="Pfam" id="PF13088">
    <property type="entry name" value="BNR_2"/>
    <property type="match status" value="1"/>
</dbReference>
<protein>
    <submittedName>
        <fullName evidence="5">Lysophospholipase L1-like esterase</fullName>
    </submittedName>
</protein>
<evidence type="ECO:0000256" key="2">
    <source>
        <dbReference type="ARBA" id="ARBA00022801"/>
    </source>
</evidence>
<keyword evidence="2" id="KW-0378">Hydrolase</keyword>
<dbReference type="CDD" id="cd15482">
    <property type="entry name" value="Sialidase_non-viral"/>
    <property type="match status" value="1"/>
</dbReference>
<dbReference type="GO" id="GO:0016788">
    <property type="term" value="F:hydrolase activity, acting on ester bonds"/>
    <property type="evidence" value="ECO:0007669"/>
    <property type="project" value="UniProtKB-ARBA"/>
</dbReference>
<dbReference type="Gene3D" id="2.120.10.10">
    <property type="match status" value="1"/>
</dbReference>
<dbReference type="OrthoDB" id="833750at2"/>
<dbReference type="EMBL" id="SOCA01000003">
    <property type="protein sequence ID" value="TDU70989.1"/>
    <property type="molecule type" value="Genomic_DNA"/>
</dbReference>
<evidence type="ECO:0000259" key="3">
    <source>
        <dbReference type="Pfam" id="PF13088"/>
    </source>
</evidence>
<evidence type="ECO:0000259" key="4">
    <source>
        <dbReference type="Pfam" id="PF13472"/>
    </source>
</evidence>
<organism evidence="5 6">
    <name type="scientific">Prosthecobacter fusiformis</name>
    <dbReference type="NCBI Taxonomy" id="48464"/>
    <lineage>
        <taxon>Bacteria</taxon>
        <taxon>Pseudomonadati</taxon>
        <taxon>Verrucomicrobiota</taxon>
        <taxon>Verrucomicrobiia</taxon>
        <taxon>Verrucomicrobiales</taxon>
        <taxon>Verrucomicrobiaceae</taxon>
        <taxon>Prosthecobacter</taxon>
    </lineage>
</organism>
<gene>
    <name evidence="5" type="ORF">EI77_02107</name>
</gene>
<dbReference type="InterPro" id="IPR013830">
    <property type="entry name" value="SGNH_hydro"/>
</dbReference>
<comment type="similarity">
    <text evidence="1">Belongs to the 'GDSL' lipolytic enzyme family.</text>
</comment>
<accession>A0A4R7RZZ7</accession>